<keyword evidence="1" id="KW-0472">Membrane</keyword>
<comment type="caution">
    <text evidence="2">The sequence shown here is derived from an EMBL/GenBank/DDBJ whole genome shotgun (WGS) entry which is preliminary data.</text>
</comment>
<organism evidence="2 3">
    <name type="scientific">Candidatus Wolfebacteria bacterium RIFCSPHIGHO2_01_FULL_48_22</name>
    <dbReference type="NCBI Taxonomy" id="1802555"/>
    <lineage>
        <taxon>Bacteria</taxon>
        <taxon>Candidatus Wolfeibacteriota</taxon>
    </lineage>
</organism>
<sequence length="124" mass="14013">MAKKLKSTKTHKGLELAATGVLLAAAAGYYFLYGSKQAKQNRAKIKDWALKAKADVLEQVQKAKVVGEKEFNGILQQVTKKYKKIKQVDPKELNALMQDLKHHWEGIQRDVKKHTDSALKGKRK</sequence>
<evidence type="ECO:0000256" key="1">
    <source>
        <dbReference type="SAM" id="Phobius"/>
    </source>
</evidence>
<proteinExistence type="predicted"/>
<keyword evidence="1" id="KW-1133">Transmembrane helix</keyword>
<dbReference type="EMBL" id="MGIP01000001">
    <property type="protein sequence ID" value="OGM92517.1"/>
    <property type="molecule type" value="Genomic_DNA"/>
</dbReference>
<reference evidence="2 3" key="1">
    <citation type="journal article" date="2016" name="Nat. Commun.">
        <title>Thousands of microbial genomes shed light on interconnected biogeochemical processes in an aquifer system.</title>
        <authorList>
            <person name="Anantharaman K."/>
            <person name="Brown C.T."/>
            <person name="Hug L.A."/>
            <person name="Sharon I."/>
            <person name="Castelle C.J."/>
            <person name="Probst A.J."/>
            <person name="Thomas B.C."/>
            <person name="Singh A."/>
            <person name="Wilkins M.J."/>
            <person name="Karaoz U."/>
            <person name="Brodie E.L."/>
            <person name="Williams K.H."/>
            <person name="Hubbard S.S."/>
            <person name="Banfield J.F."/>
        </authorList>
    </citation>
    <scope>NUCLEOTIDE SEQUENCE [LARGE SCALE GENOMIC DNA]</scope>
</reference>
<dbReference type="Proteomes" id="UP000177029">
    <property type="component" value="Unassembled WGS sequence"/>
</dbReference>
<gene>
    <name evidence="2" type="ORF">A2755_00270</name>
</gene>
<name>A0A1F8DV75_9BACT</name>
<evidence type="ECO:0000313" key="2">
    <source>
        <dbReference type="EMBL" id="OGM92517.1"/>
    </source>
</evidence>
<keyword evidence="1" id="KW-0812">Transmembrane</keyword>
<feature type="transmembrane region" description="Helical" evidence="1">
    <location>
        <begin position="12"/>
        <end position="32"/>
    </location>
</feature>
<evidence type="ECO:0000313" key="3">
    <source>
        <dbReference type="Proteomes" id="UP000177029"/>
    </source>
</evidence>
<dbReference type="AlphaFoldDB" id="A0A1F8DV75"/>
<dbReference type="STRING" id="1802555.A2755_00270"/>
<protein>
    <submittedName>
        <fullName evidence="2">Uncharacterized protein</fullName>
    </submittedName>
</protein>
<accession>A0A1F8DV75</accession>